<keyword evidence="5" id="KW-0575">Peroxidase</keyword>
<evidence type="ECO:0000256" key="1">
    <source>
        <dbReference type="ARBA" id="ARBA00004613"/>
    </source>
</evidence>
<dbReference type="InterPro" id="IPR019791">
    <property type="entry name" value="Haem_peroxidase_animal"/>
</dbReference>
<evidence type="ECO:0000313" key="5">
    <source>
        <dbReference type="EMBL" id="PJI86759.1"/>
    </source>
</evidence>
<dbReference type="GO" id="GO:0005576">
    <property type="term" value="C:extracellular region"/>
    <property type="evidence" value="ECO:0007669"/>
    <property type="project" value="UniProtKB-SubCell"/>
</dbReference>
<evidence type="ECO:0000313" key="6">
    <source>
        <dbReference type="Proteomes" id="UP000231586"/>
    </source>
</evidence>
<dbReference type="Gene3D" id="1.10.640.10">
    <property type="entry name" value="Haem peroxidase domain superfamily, animal type"/>
    <property type="match status" value="1"/>
</dbReference>
<dbReference type="GO" id="GO:0004601">
    <property type="term" value="F:peroxidase activity"/>
    <property type="evidence" value="ECO:0007669"/>
    <property type="project" value="UniProtKB-KW"/>
</dbReference>
<dbReference type="AlphaFoldDB" id="A0A2M8W774"/>
<dbReference type="GO" id="GO:0020037">
    <property type="term" value="F:heme binding"/>
    <property type="evidence" value="ECO:0007669"/>
    <property type="project" value="InterPro"/>
</dbReference>
<keyword evidence="5" id="KW-0560">Oxidoreductase</keyword>
<dbReference type="InterPro" id="IPR037120">
    <property type="entry name" value="Haem_peroxidase_sf_animal"/>
</dbReference>
<proteinExistence type="predicted"/>
<keyword evidence="3" id="KW-0325">Glycoprotein</keyword>
<dbReference type="RefSeq" id="WP_100350780.1">
    <property type="nucleotide sequence ID" value="NZ_PGTZ01000010.1"/>
</dbReference>
<dbReference type="CDD" id="cd09819">
    <property type="entry name" value="An_peroxidase_bacterial_1"/>
    <property type="match status" value="1"/>
</dbReference>
<keyword evidence="6" id="KW-1185">Reference proteome</keyword>
<feature type="region of interest" description="Disordered" evidence="4">
    <location>
        <begin position="1"/>
        <end position="37"/>
    </location>
</feature>
<dbReference type="InterPro" id="IPR010255">
    <property type="entry name" value="Haem_peroxidase_sf"/>
</dbReference>
<feature type="compositionally biased region" description="Pro residues" evidence="4">
    <location>
        <begin position="10"/>
        <end position="21"/>
    </location>
</feature>
<dbReference type="SUPFAM" id="SSF48113">
    <property type="entry name" value="Heme-dependent peroxidases"/>
    <property type="match status" value="1"/>
</dbReference>
<dbReference type="Pfam" id="PF03098">
    <property type="entry name" value="An_peroxidase"/>
    <property type="match status" value="1"/>
</dbReference>
<reference evidence="5 6" key="1">
    <citation type="submission" date="2017-11" db="EMBL/GenBank/DDBJ databases">
        <title>Genomic Encyclopedia of Archaeal and Bacterial Type Strains, Phase II (KMG-II): From Individual Species to Whole Genera.</title>
        <authorList>
            <person name="Goeker M."/>
        </authorList>
    </citation>
    <scope>NUCLEOTIDE SEQUENCE [LARGE SCALE GENOMIC DNA]</scope>
    <source>
        <strain evidence="5 6">DSM 22413</strain>
    </source>
</reference>
<dbReference type="EMBL" id="PGTZ01000010">
    <property type="protein sequence ID" value="PJI86759.1"/>
    <property type="molecule type" value="Genomic_DNA"/>
</dbReference>
<evidence type="ECO:0000256" key="3">
    <source>
        <dbReference type="ARBA" id="ARBA00023180"/>
    </source>
</evidence>
<accession>A0A2M8W774</accession>
<name>A0A2M8W774_9MICO</name>
<gene>
    <name evidence="5" type="ORF">CLV34_2682</name>
</gene>
<protein>
    <submittedName>
        <fullName evidence="5">Heme peroxidase</fullName>
    </submittedName>
</protein>
<dbReference type="PROSITE" id="PS50292">
    <property type="entry name" value="PEROXIDASE_3"/>
    <property type="match status" value="1"/>
</dbReference>
<dbReference type="PANTHER" id="PTHR11475">
    <property type="entry name" value="OXIDASE/PEROXIDASE"/>
    <property type="match status" value="1"/>
</dbReference>
<organism evidence="5 6">
    <name type="scientific">Luteimicrobium subarcticum</name>
    <dbReference type="NCBI Taxonomy" id="620910"/>
    <lineage>
        <taxon>Bacteria</taxon>
        <taxon>Bacillati</taxon>
        <taxon>Actinomycetota</taxon>
        <taxon>Actinomycetes</taxon>
        <taxon>Micrococcales</taxon>
        <taxon>Luteimicrobium</taxon>
    </lineage>
</organism>
<dbReference type="GO" id="GO:0006979">
    <property type="term" value="P:response to oxidative stress"/>
    <property type="evidence" value="ECO:0007669"/>
    <property type="project" value="InterPro"/>
</dbReference>
<evidence type="ECO:0000256" key="4">
    <source>
        <dbReference type="SAM" id="MobiDB-lite"/>
    </source>
</evidence>
<sequence>MSALTGQPQPTTPTAPRPHGTPPRGLATTPASSTTRGRFGRMFRHVPVWSQSAKDLVALGEAMVAELEGGKIDKPLGEVDDDENTATLDDGELRLPAGYTYFGQFVDHDITFDPVSSLTKQSDPDALTDYRTPRFDLDNVYGRGPSDEPFLYEHDGLHLTVGKPVSSTPDFEGPDLPRTETTKVALIGDPRNDENLVVSQLQSAILRLHNKVVDRVLADTAGSGLSHDDVFKLAQQEVRWHYQWVVVHDFLPRLVGQDVVDDILVTDEYRVPGGGTVESTVADLRYFDWNDDPFMPVEFSVAAYRYGHSMVRPSYAINDRIPLPVRGVTDADRIPIFSHDADPLHNLNGFRELPGEWGFQWKYFLSGIDDTAGPQDDHLPQPSYKIDHVLARPLSTLPDSVAGKETVVSGMPKALAQELAVRNLLRGMQLGIPCGEDVARCMAITPLTPEELYDADGDREAVAVPHAVRDRLAGHTPLWFYVLREAEVTANGAHLGPVGGRIVAEVLVGLLAGDPLSFLSVDPTWTPTLPSKEPDRFTLADLVNFAVHGA</sequence>
<comment type="subcellular location">
    <subcellularLocation>
        <location evidence="1">Secreted</location>
    </subcellularLocation>
</comment>
<comment type="caution">
    <text evidence="5">The sequence shown here is derived from an EMBL/GenBank/DDBJ whole genome shotgun (WGS) entry which is preliminary data.</text>
</comment>
<keyword evidence="2" id="KW-0964">Secreted</keyword>
<dbReference type="PANTHER" id="PTHR11475:SF4">
    <property type="entry name" value="CHORION PEROXIDASE"/>
    <property type="match status" value="1"/>
</dbReference>
<evidence type="ECO:0000256" key="2">
    <source>
        <dbReference type="ARBA" id="ARBA00022525"/>
    </source>
</evidence>
<dbReference type="Proteomes" id="UP000231586">
    <property type="component" value="Unassembled WGS sequence"/>
</dbReference>
<dbReference type="OrthoDB" id="105077at2"/>